<sequence length="645" mass="73739">MPPTRRQTARSSHPRGRGVLRRLMDPTDQSASIIANTSNSSVNIIPSASSSVSQQAPDLSAWTATQVGGQVKLCTIHSVVDLKTENGEEFAFITYTDQSIEPEWEPVKNLRNADALIERCRQRQAQESSASKSVKFSTDLTNTREFLKSDTVPTMRTLNPVQLDPKPKPILKAVQKVVTDASDPMQIDEDDALTELKQWKGPLTKGKNNKFIANVVIKQVPESYQDEHLFTILKNMNQMCMINVIPSSYALQFVIKDDVLQNILSMESEKNPHSYDAFGIEQRRLRIAVFFLKEYEFEKICLLGIVNSENLCNKMGLNPTSERMLLIPYNIPEQKVQKNRMSLPKQLALGIEKMDDIDYFMAEVMIQAEGYGNILPRICANNPKFTIYGNTQHSNHKTIIFCMKALSGKYFPIDSIGDETLNLVLVEVVLLNQLNFMPNLIRLRHMKKCQFFIYGYDIKRLRPIKFETYFIPGGLLAVSTKVITTEPQSVERIFRIAQINGGKWTILLNPKMKTHLDKIMDKNYGTFNAKLNSEEIKFFEEDSWKQQRHGNNEIDTLYWALLISYRVIAINENPPRHCVLIIHEDEIQLPHSQIPGVEVLTLKEFEKKFDQLDDSNNNSQDSELINIDFEDSEGIKSQNNVLKLK</sequence>
<dbReference type="AlphaFoldDB" id="A0A9N9G0C0"/>
<dbReference type="Proteomes" id="UP000789759">
    <property type="component" value="Unassembled WGS sequence"/>
</dbReference>
<accession>A0A9N9G0C0</accession>
<evidence type="ECO:0000256" key="1">
    <source>
        <dbReference type="SAM" id="MobiDB-lite"/>
    </source>
</evidence>
<feature type="region of interest" description="Disordered" evidence="1">
    <location>
        <begin position="1"/>
        <end position="23"/>
    </location>
</feature>
<dbReference type="OrthoDB" id="2411935at2759"/>
<dbReference type="EMBL" id="CAJVQA010003488">
    <property type="protein sequence ID" value="CAG8575737.1"/>
    <property type="molecule type" value="Genomic_DNA"/>
</dbReference>
<comment type="caution">
    <text evidence="2">The sequence shown here is derived from an EMBL/GenBank/DDBJ whole genome shotgun (WGS) entry which is preliminary data.</text>
</comment>
<evidence type="ECO:0000313" key="3">
    <source>
        <dbReference type="Proteomes" id="UP000789759"/>
    </source>
</evidence>
<reference evidence="2" key="1">
    <citation type="submission" date="2021-06" db="EMBL/GenBank/DDBJ databases">
        <authorList>
            <person name="Kallberg Y."/>
            <person name="Tangrot J."/>
            <person name="Rosling A."/>
        </authorList>
    </citation>
    <scope>NUCLEOTIDE SEQUENCE</scope>
    <source>
        <strain evidence="2">FL966</strain>
    </source>
</reference>
<keyword evidence="3" id="KW-1185">Reference proteome</keyword>
<feature type="non-terminal residue" evidence="2">
    <location>
        <position position="1"/>
    </location>
</feature>
<gene>
    <name evidence="2" type="ORF">CPELLU_LOCUS5856</name>
</gene>
<organism evidence="2 3">
    <name type="scientific">Cetraspora pellucida</name>
    <dbReference type="NCBI Taxonomy" id="1433469"/>
    <lineage>
        <taxon>Eukaryota</taxon>
        <taxon>Fungi</taxon>
        <taxon>Fungi incertae sedis</taxon>
        <taxon>Mucoromycota</taxon>
        <taxon>Glomeromycotina</taxon>
        <taxon>Glomeromycetes</taxon>
        <taxon>Diversisporales</taxon>
        <taxon>Gigasporaceae</taxon>
        <taxon>Cetraspora</taxon>
    </lineage>
</organism>
<feature type="compositionally biased region" description="Polar residues" evidence="1">
    <location>
        <begin position="1"/>
        <end position="11"/>
    </location>
</feature>
<protein>
    <submittedName>
        <fullName evidence="2">5867_t:CDS:1</fullName>
    </submittedName>
</protein>
<evidence type="ECO:0000313" key="2">
    <source>
        <dbReference type="EMBL" id="CAG8575737.1"/>
    </source>
</evidence>
<name>A0A9N9G0C0_9GLOM</name>
<proteinExistence type="predicted"/>